<dbReference type="SUPFAM" id="SSF55961">
    <property type="entry name" value="Bet v1-like"/>
    <property type="match status" value="1"/>
</dbReference>
<comment type="similarity">
    <text evidence="1">Belongs to the AHA1 family.</text>
</comment>
<dbReference type="RefSeq" id="WP_013487792.1">
    <property type="nucleotide sequence ID" value="NC_014829.1"/>
</dbReference>
<dbReference type="CDD" id="cd07814">
    <property type="entry name" value="SRPBCC_CalC_Aha1-like"/>
    <property type="match status" value="1"/>
</dbReference>
<feature type="domain" description="Activator of Hsp90 ATPase homologue 1/2-like C-terminal" evidence="2">
    <location>
        <begin position="15"/>
        <end position="140"/>
    </location>
</feature>
<keyword evidence="4" id="KW-1185">Reference proteome</keyword>
<dbReference type="Pfam" id="PF08327">
    <property type="entry name" value="AHSA1"/>
    <property type="match status" value="1"/>
</dbReference>
<dbReference type="eggNOG" id="COG3832">
    <property type="taxonomic scope" value="Bacteria"/>
</dbReference>
<reference evidence="3" key="1">
    <citation type="submission" date="2010-12" db="EMBL/GenBank/DDBJ databases">
        <title>Complete sequence of Bacillus cellulosilyticus DSM 2522.</title>
        <authorList>
            <consortium name="US DOE Joint Genome Institute"/>
            <person name="Lucas S."/>
            <person name="Copeland A."/>
            <person name="Lapidus A."/>
            <person name="Cheng J.-F."/>
            <person name="Bruce D."/>
            <person name="Goodwin L."/>
            <person name="Pitluck S."/>
            <person name="Chertkov O."/>
            <person name="Detter J.C."/>
            <person name="Han C."/>
            <person name="Tapia R."/>
            <person name="Land M."/>
            <person name="Hauser L."/>
            <person name="Jeffries C."/>
            <person name="Kyrpides N."/>
            <person name="Ivanova N."/>
            <person name="Mikhailova N."/>
            <person name="Brumm P."/>
            <person name="Mead D."/>
            <person name="Woyke T."/>
        </authorList>
    </citation>
    <scope>NUCLEOTIDE SEQUENCE [LARGE SCALE GENOMIC DNA]</scope>
    <source>
        <strain evidence="3">DSM 2522</strain>
    </source>
</reference>
<dbReference type="STRING" id="649639.Bcell_1186"/>
<evidence type="ECO:0000313" key="3">
    <source>
        <dbReference type="EMBL" id="ADU29451.1"/>
    </source>
</evidence>
<organism evidence="3 4">
    <name type="scientific">Evansella cellulosilytica (strain ATCC 21833 / DSM 2522 / FERM P-1141 / JCM 9156 / N-4)</name>
    <name type="common">Bacillus cellulosilyticus</name>
    <dbReference type="NCBI Taxonomy" id="649639"/>
    <lineage>
        <taxon>Bacteria</taxon>
        <taxon>Bacillati</taxon>
        <taxon>Bacillota</taxon>
        <taxon>Bacilli</taxon>
        <taxon>Bacillales</taxon>
        <taxon>Bacillaceae</taxon>
        <taxon>Evansella</taxon>
    </lineage>
</organism>
<dbReference type="InterPro" id="IPR023393">
    <property type="entry name" value="START-like_dom_sf"/>
</dbReference>
<dbReference type="KEGG" id="bco:Bcell_1186"/>
<dbReference type="EMBL" id="CP002394">
    <property type="protein sequence ID" value="ADU29451.1"/>
    <property type="molecule type" value="Genomic_DNA"/>
</dbReference>
<dbReference type="Gene3D" id="3.30.530.20">
    <property type="match status" value="1"/>
</dbReference>
<dbReference type="OrthoDB" id="2355173at2"/>
<accession>E6TRS8</accession>
<proteinExistence type="inferred from homology"/>
<gene>
    <name evidence="3" type="ordered locus">Bcell_1186</name>
</gene>
<dbReference type="HOGENOM" id="CLU_108923_9_1_9"/>
<name>E6TRS8_EVAC2</name>
<evidence type="ECO:0000256" key="1">
    <source>
        <dbReference type="ARBA" id="ARBA00006817"/>
    </source>
</evidence>
<dbReference type="Proteomes" id="UP000001401">
    <property type="component" value="Chromosome"/>
</dbReference>
<sequence>MSTVPEIRKQTVFQAPIEKVWQAVATAEGIASWFMENDFTAEEGATFTIHSPFGPSPCKVVTLDPPNELTFTWGDAGWKVSFLLEEEEDKTSFTLIHGGWGQADEIVPGPGPDKTNKDIRDTMDNGWDSIVYEALRKVVEG</sequence>
<evidence type="ECO:0000259" key="2">
    <source>
        <dbReference type="Pfam" id="PF08327"/>
    </source>
</evidence>
<protein>
    <submittedName>
        <fullName evidence="3">Activator of Hsp90 ATPase 1 family protein</fullName>
    </submittedName>
</protein>
<dbReference type="InterPro" id="IPR013538">
    <property type="entry name" value="ASHA1/2-like_C"/>
</dbReference>
<evidence type="ECO:0000313" key="4">
    <source>
        <dbReference type="Proteomes" id="UP000001401"/>
    </source>
</evidence>
<dbReference type="AlphaFoldDB" id="E6TRS8"/>